<feature type="binding site" evidence="4">
    <location>
        <position position="117"/>
    </location>
    <ligand>
        <name>substrate</name>
    </ligand>
</feature>
<dbReference type="CDD" id="cd00756">
    <property type="entry name" value="MoaE"/>
    <property type="match status" value="1"/>
</dbReference>
<evidence type="ECO:0000313" key="5">
    <source>
        <dbReference type="EMBL" id="ELU01559.1"/>
    </source>
</evidence>
<dbReference type="STRING" id="283909.R7U6E8"/>
<evidence type="ECO:0000313" key="6">
    <source>
        <dbReference type="EnsemblMetazoa" id="CapteP175568"/>
    </source>
</evidence>
<dbReference type="OMA" id="GEICLFV"/>
<keyword evidence="1 4" id="KW-0963">Cytoplasm</keyword>
<evidence type="ECO:0000256" key="2">
    <source>
        <dbReference type="ARBA" id="ARBA00022679"/>
    </source>
</evidence>
<dbReference type="GO" id="GO:0030366">
    <property type="term" value="F:molybdopterin synthase activity"/>
    <property type="evidence" value="ECO:0007669"/>
    <property type="project" value="UniProtKB-UniRule"/>
</dbReference>
<comment type="subunit">
    <text evidence="4">Heterotetramer; composed of 2 small (MOCS2A) and 2 large (MOCS2B) subunits.</text>
</comment>
<dbReference type="EC" id="2.8.1.12" evidence="4"/>
<comment type="similarity">
    <text evidence="4">Belongs to the MoaE family. MOCS2B subfamily.</text>
</comment>
<dbReference type="OrthoDB" id="5531344at2759"/>
<dbReference type="AlphaFoldDB" id="R7U6E8"/>
<comment type="catalytic activity">
    <reaction evidence="4">
        <text>2 [molybdopterin-synthase sulfur-carrier protein]-C-terminal-Gly-aminoethanethioate + cyclic pyranopterin phosphate + H2O = molybdopterin + 2 [molybdopterin-synthase sulfur-carrier protein]-C-terminal Gly-Gly + 2 H(+)</text>
        <dbReference type="Rhea" id="RHEA:26333"/>
        <dbReference type="Rhea" id="RHEA-COMP:12202"/>
        <dbReference type="Rhea" id="RHEA-COMP:19907"/>
        <dbReference type="ChEBI" id="CHEBI:15377"/>
        <dbReference type="ChEBI" id="CHEBI:15378"/>
        <dbReference type="ChEBI" id="CHEBI:58698"/>
        <dbReference type="ChEBI" id="CHEBI:59648"/>
        <dbReference type="ChEBI" id="CHEBI:90778"/>
        <dbReference type="ChEBI" id="CHEBI:232372"/>
        <dbReference type="EC" id="2.8.1.12"/>
    </reaction>
</comment>
<comment type="function">
    <text evidence="4">Catalytic subunit of the molybdopterin synthase complex, a complex that catalyzes the conversion of precursor Z into molybdopterin. Acts by mediating the incorporation of 2 sulfur atoms from thiocarboxylated MOCS2A into precursor Z to generate a dithiolene group.</text>
</comment>
<evidence type="ECO:0000313" key="7">
    <source>
        <dbReference type="Proteomes" id="UP000014760"/>
    </source>
</evidence>
<dbReference type="GO" id="GO:1990140">
    <property type="term" value="C:molybdopterin synthase complex"/>
    <property type="evidence" value="ECO:0007669"/>
    <property type="project" value="UniProtKB-UniRule"/>
</dbReference>
<dbReference type="FunFam" id="3.90.1170.40:FF:000002">
    <property type="entry name" value="Molybdopterin synthase catalytic subunit"/>
    <property type="match status" value="1"/>
</dbReference>
<reference evidence="6" key="3">
    <citation type="submission" date="2015-06" db="UniProtKB">
        <authorList>
            <consortium name="EnsemblMetazoa"/>
        </authorList>
    </citation>
    <scope>IDENTIFICATION</scope>
</reference>
<dbReference type="Gene3D" id="3.90.1170.40">
    <property type="entry name" value="Molybdopterin biosynthesis MoaE subunit"/>
    <property type="match status" value="1"/>
</dbReference>
<dbReference type="EnsemblMetazoa" id="CapteT175568">
    <property type="protein sequence ID" value="CapteP175568"/>
    <property type="gene ID" value="CapteG175568"/>
</dbReference>
<comment type="subcellular location">
    <subcellularLocation>
        <location evidence="4">Cytoplasm</location>
    </subcellularLocation>
</comment>
<feature type="binding site" evidence="4">
    <location>
        <begin position="124"/>
        <end position="126"/>
    </location>
    <ligand>
        <name>substrate</name>
    </ligand>
</feature>
<dbReference type="HOGENOM" id="CLU_089568_0_1_1"/>
<dbReference type="PANTHER" id="PTHR23404">
    <property type="entry name" value="MOLYBDOPTERIN SYNTHASE RELATED"/>
    <property type="match status" value="1"/>
</dbReference>
<dbReference type="Pfam" id="PF02391">
    <property type="entry name" value="MoaE"/>
    <property type="match status" value="1"/>
</dbReference>
<dbReference type="UniPathway" id="UPA00344"/>
<name>R7U6E8_CAPTE</name>
<dbReference type="InterPro" id="IPR003448">
    <property type="entry name" value="Mopterin_biosynth_MoaE"/>
</dbReference>
<reference evidence="7" key="1">
    <citation type="submission" date="2012-12" db="EMBL/GenBank/DDBJ databases">
        <authorList>
            <person name="Hellsten U."/>
            <person name="Grimwood J."/>
            <person name="Chapman J.A."/>
            <person name="Shapiro H."/>
            <person name="Aerts A."/>
            <person name="Otillar R.P."/>
            <person name="Terry A.Y."/>
            <person name="Boore J.L."/>
            <person name="Simakov O."/>
            <person name="Marletaz F."/>
            <person name="Cho S.-J."/>
            <person name="Edsinger-Gonzales E."/>
            <person name="Havlak P."/>
            <person name="Kuo D.-H."/>
            <person name="Larsson T."/>
            <person name="Lv J."/>
            <person name="Arendt D."/>
            <person name="Savage R."/>
            <person name="Osoegawa K."/>
            <person name="de Jong P."/>
            <person name="Lindberg D.R."/>
            <person name="Seaver E.C."/>
            <person name="Weisblat D.A."/>
            <person name="Putnam N.H."/>
            <person name="Grigoriev I.V."/>
            <person name="Rokhsar D.S."/>
        </authorList>
    </citation>
    <scope>NUCLEOTIDE SEQUENCE</scope>
    <source>
        <strain evidence="7">I ESC-2004</strain>
    </source>
</reference>
<comment type="pathway">
    <text evidence="4">Cofactor biosynthesis; molybdopterin biosynthesis.</text>
</comment>
<keyword evidence="3 4" id="KW-0501">Molybdenum cofactor biosynthesis</keyword>
<dbReference type="EMBL" id="KB304960">
    <property type="protein sequence ID" value="ELU01559.1"/>
    <property type="molecule type" value="Genomic_DNA"/>
</dbReference>
<reference evidence="5 7" key="2">
    <citation type="journal article" date="2013" name="Nature">
        <title>Insights into bilaterian evolution from three spiralian genomes.</title>
        <authorList>
            <person name="Simakov O."/>
            <person name="Marletaz F."/>
            <person name="Cho S.J."/>
            <person name="Edsinger-Gonzales E."/>
            <person name="Havlak P."/>
            <person name="Hellsten U."/>
            <person name="Kuo D.H."/>
            <person name="Larsson T."/>
            <person name="Lv J."/>
            <person name="Arendt D."/>
            <person name="Savage R."/>
            <person name="Osoegawa K."/>
            <person name="de Jong P."/>
            <person name="Grimwood J."/>
            <person name="Chapman J.A."/>
            <person name="Shapiro H."/>
            <person name="Aerts A."/>
            <person name="Otillar R.P."/>
            <person name="Terry A.Y."/>
            <person name="Boore J.L."/>
            <person name="Grigoriev I.V."/>
            <person name="Lindberg D.R."/>
            <person name="Seaver E.C."/>
            <person name="Weisblat D.A."/>
            <person name="Putnam N.H."/>
            <person name="Rokhsar D.S."/>
        </authorList>
    </citation>
    <scope>NUCLEOTIDE SEQUENCE</scope>
    <source>
        <strain evidence="5 7">I ESC-2004</strain>
    </source>
</reference>
<sequence length="148" mass="16910">MEHVQLTFDPLDVNEVTRHVTSASCGAISLFIGTTRDNFEGQQVVRLEYEAYDSMAEKEMQKICHEMRDKWPQLQNIAIVHRLGLVPVTEASIIVAASSPHRKDSLEAIHWAIDALKASVPIWKKEIYEEGSSAWKENKECKWKNDES</sequence>
<dbReference type="GO" id="GO:0006777">
    <property type="term" value="P:Mo-molybdopterin cofactor biosynthetic process"/>
    <property type="evidence" value="ECO:0007669"/>
    <property type="project" value="UniProtKB-UniRule"/>
</dbReference>
<protein>
    <recommendedName>
        <fullName evidence="4">Molybdopterin synthase catalytic subunit</fullName>
        <ecNumber evidence="4">2.8.1.12</ecNumber>
    </recommendedName>
    <alternativeName>
        <fullName evidence="4">Molybdenum cofactor synthesis protein 2 large subunit</fullName>
    </alternativeName>
    <alternativeName>
        <fullName evidence="4">Molybdenum cofactor synthesis protein 2B</fullName>
        <shortName evidence="4">MOCS2B</shortName>
    </alternativeName>
</protein>
<evidence type="ECO:0000256" key="3">
    <source>
        <dbReference type="ARBA" id="ARBA00023150"/>
    </source>
</evidence>
<dbReference type="EMBL" id="AMQN01009221">
    <property type="status" value="NOT_ANNOTATED_CDS"/>
    <property type="molecule type" value="Genomic_DNA"/>
</dbReference>
<dbReference type="HAMAP" id="MF_03052">
    <property type="entry name" value="MOC2B"/>
    <property type="match status" value="1"/>
</dbReference>
<dbReference type="InterPro" id="IPR028888">
    <property type="entry name" value="MOCS2B_euk"/>
</dbReference>
<dbReference type="SUPFAM" id="SSF54690">
    <property type="entry name" value="Molybdopterin synthase subunit MoaE"/>
    <property type="match status" value="1"/>
</dbReference>
<accession>R7U6E8</accession>
<feature type="binding site" evidence="4">
    <location>
        <begin position="101"/>
        <end position="102"/>
    </location>
    <ligand>
        <name>substrate</name>
    </ligand>
</feature>
<proteinExistence type="inferred from homology"/>
<organism evidence="5">
    <name type="scientific">Capitella teleta</name>
    <name type="common">Polychaete worm</name>
    <dbReference type="NCBI Taxonomy" id="283909"/>
    <lineage>
        <taxon>Eukaryota</taxon>
        <taxon>Metazoa</taxon>
        <taxon>Spiralia</taxon>
        <taxon>Lophotrochozoa</taxon>
        <taxon>Annelida</taxon>
        <taxon>Polychaeta</taxon>
        <taxon>Sedentaria</taxon>
        <taxon>Scolecida</taxon>
        <taxon>Capitellidae</taxon>
        <taxon>Capitella</taxon>
    </lineage>
</organism>
<dbReference type="Proteomes" id="UP000014760">
    <property type="component" value="Unassembled WGS sequence"/>
</dbReference>
<keyword evidence="7" id="KW-1185">Reference proteome</keyword>
<evidence type="ECO:0000256" key="4">
    <source>
        <dbReference type="HAMAP-Rule" id="MF_03052"/>
    </source>
</evidence>
<keyword evidence="2 4" id="KW-0808">Transferase</keyword>
<gene>
    <name evidence="5" type="ORF">CAPTEDRAFT_175568</name>
</gene>
<dbReference type="InterPro" id="IPR036563">
    <property type="entry name" value="MoaE_sf"/>
</dbReference>
<evidence type="ECO:0000256" key="1">
    <source>
        <dbReference type="ARBA" id="ARBA00022490"/>
    </source>
</evidence>